<dbReference type="Pfam" id="PF07727">
    <property type="entry name" value="RVT_2"/>
    <property type="match status" value="1"/>
</dbReference>
<dbReference type="PANTHER" id="PTHR11439:SF486">
    <property type="entry name" value="RLK (RECEPTOR-LIKE KINASE) PROTEIN, PUTATIVE-RELATED"/>
    <property type="match status" value="1"/>
</dbReference>
<evidence type="ECO:0000313" key="2">
    <source>
        <dbReference type="EMBL" id="RKF64974.1"/>
    </source>
</evidence>
<evidence type="ECO:0000259" key="1">
    <source>
        <dbReference type="Pfam" id="PF07727"/>
    </source>
</evidence>
<reference evidence="2 3" key="1">
    <citation type="journal article" date="2018" name="BMC Genomics">
        <title>Comparative genome analyses reveal sequence features reflecting distinct modes of host-adaptation between dicot and monocot powdery mildew.</title>
        <authorList>
            <person name="Wu Y."/>
            <person name="Ma X."/>
            <person name="Pan Z."/>
            <person name="Kale S.D."/>
            <person name="Song Y."/>
            <person name="King H."/>
            <person name="Zhang Q."/>
            <person name="Presley C."/>
            <person name="Deng X."/>
            <person name="Wei C.I."/>
            <person name="Xiao S."/>
        </authorList>
    </citation>
    <scope>NUCLEOTIDE SEQUENCE [LARGE SCALE GENOMIC DNA]</scope>
    <source>
        <strain evidence="2">UMSG3</strain>
    </source>
</reference>
<protein>
    <submittedName>
        <fullName evidence="2">Retrovirus-related Pol polyprotein from transposon TNT 1-94</fullName>
    </submittedName>
</protein>
<dbReference type="Proteomes" id="UP000283383">
    <property type="component" value="Unassembled WGS sequence"/>
</dbReference>
<dbReference type="AlphaFoldDB" id="A0A420I5P8"/>
<name>A0A420I5P8_9PEZI</name>
<comment type="caution">
    <text evidence="2">The sequence shown here is derived from an EMBL/GenBank/DDBJ whole genome shotgun (WGS) entry which is preliminary data.</text>
</comment>
<dbReference type="EMBL" id="MCBQ01012796">
    <property type="protein sequence ID" value="RKF64974.1"/>
    <property type="molecule type" value="Genomic_DNA"/>
</dbReference>
<dbReference type="InterPro" id="IPR013103">
    <property type="entry name" value="RVT_2"/>
</dbReference>
<sequence length="177" mass="20453">MPYDSAIFIHPQKFIIIVCHVDDLITTGPDENQIDQVMGRLSKKIKLETIGQVKQFLGMQIIPDYDHQSLKINQTKYTRSMLTRFEKENVRPVSSPVELGVNLLPSTEQASHSETHRYQQQVGSLIYLAINTRPDIAFAVNRCARYMSNPNESHYRALERIWKYLKQYPDLGLTVIC</sequence>
<keyword evidence="3" id="KW-1185">Reference proteome</keyword>
<proteinExistence type="predicted"/>
<accession>A0A420I5P8</accession>
<organism evidence="2 3">
    <name type="scientific">Golovinomyces cichoracearum</name>
    <dbReference type="NCBI Taxonomy" id="62708"/>
    <lineage>
        <taxon>Eukaryota</taxon>
        <taxon>Fungi</taxon>
        <taxon>Dikarya</taxon>
        <taxon>Ascomycota</taxon>
        <taxon>Pezizomycotina</taxon>
        <taxon>Leotiomycetes</taxon>
        <taxon>Erysiphales</taxon>
        <taxon>Erysiphaceae</taxon>
        <taxon>Golovinomyces</taxon>
    </lineage>
</organism>
<dbReference type="PANTHER" id="PTHR11439">
    <property type="entry name" value="GAG-POL-RELATED RETROTRANSPOSON"/>
    <property type="match status" value="1"/>
</dbReference>
<gene>
    <name evidence="2" type="ORF">GcM3_127006</name>
</gene>
<feature type="domain" description="Reverse transcriptase Ty1/copia-type" evidence="1">
    <location>
        <begin position="13"/>
        <end position="98"/>
    </location>
</feature>
<dbReference type="STRING" id="62708.A0A420I5P8"/>
<evidence type="ECO:0000313" key="3">
    <source>
        <dbReference type="Proteomes" id="UP000283383"/>
    </source>
</evidence>